<dbReference type="GO" id="GO:0016787">
    <property type="term" value="F:hydrolase activity"/>
    <property type="evidence" value="ECO:0007669"/>
    <property type="project" value="UniProtKB-KW"/>
</dbReference>
<evidence type="ECO:0000313" key="9">
    <source>
        <dbReference type="Proteomes" id="UP001165378"/>
    </source>
</evidence>
<evidence type="ECO:0000259" key="6">
    <source>
        <dbReference type="Pfam" id="PF00561"/>
    </source>
</evidence>
<dbReference type="PANTHER" id="PTHR43248">
    <property type="entry name" value="2-SUCCINYL-6-HYDROXY-2,4-CYCLOHEXADIENE-1-CARBOXYLATE SYNTHASE"/>
    <property type="match status" value="1"/>
</dbReference>
<feature type="chain" id="PRO_5041364180" evidence="5">
    <location>
        <begin position="29"/>
        <end position="538"/>
    </location>
</feature>
<evidence type="ECO:0000259" key="7">
    <source>
        <dbReference type="Pfam" id="PF08386"/>
    </source>
</evidence>
<dbReference type="InterPro" id="IPR013595">
    <property type="entry name" value="Pept_S33_TAP-like_C"/>
</dbReference>
<dbReference type="EMBL" id="JAKFHA010000049">
    <property type="protein sequence ID" value="MCF2533429.1"/>
    <property type="molecule type" value="Genomic_DNA"/>
</dbReference>
<evidence type="ECO:0000256" key="3">
    <source>
        <dbReference type="ARBA" id="ARBA00022801"/>
    </source>
</evidence>
<dbReference type="AlphaFoldDB" id="A0AA41U911"/>
<organism evidence="8 9">
    <name type="scientific">Yinghuangia soli</name>
    <dbReference type="NCBI Taxonomy" id="2908204"/>
    <lineage>
        <taxon>Bacteria</taxon>
        <taxon>Bacillati</taxon>
        <taxon>Actinomycetota</taxon>
        <taxon>Actinomycetes</taxon>
        <taxon>Kitasatosporales</taxon>
        <taxon>Streptomycetaceae</taxon>
        <taxon>Yinghuangia</taxon>
    </lineage>
</organism>
<evidence type="ECO:0000313" key="8">
    <source>
        <dbReference type="EMBL" id="MCF2533429.1"/>
    </source>
</evidence>
<evidence type="ECO:0000256" key="4">
    <source>
        <dbReference type="SAM" id="MobiDB-lite"/>
    </source>
</evidence>
<protein>
    <submittedName>
        <fullName evidence="8">Alpha/beta hydrolase</fullName>
    </submittedName>
</protein>
<accession>A0AA41U911</accession>
<feature type="signal peptide" evidence="5">
    <location>
        <begin position="1"/>
        <end position="28"/>
    </location>
</feature>
<evidence type="ECO:0000256" key="2">
    <source>
        <dbReference type="ARBA" id="ARBA00022729"/>
    </source>
</evidence>
<feature type="domain" description="AB hydrolase-1" evidence="6">
    <location>
        <begin position="117"/>
        <end position="293"/>
    </location>
</feature>
<proteinExistence type="inferred from homology"/>
<sequence length="538" mass="57140">MLRRRRPTALAAAIGLGFTLAGSGIAAARTATPGPGSSPAAAAVAWQACPQYSDETLGFLGIRPDDQARFRELWARTECGTVSVPLDHRQPGGERISVALTRLKAKDRANRLGVLAMNPGGPGAGGYLMPITTIVDNQAAARLNDKYDLIGFDPRGVGYSTSHSCPGDPGGGAGEAGTGPLTRAEFAARYAGTAADNAACSASNARFLARLTTADAARDLDLVRKALREPVMNFVGVSWGTQLGAVYRSMFPARTGRMWLDSVVSPRAHDLAYRFGFTAGIVERNFGLFAQWLADRNSTYGLGGTAQEVAAEVLAMRRRADADPWRFTDIATPLDGLLVAFLASAVDLEYEQAAQVLHDLRTAVDGGPAPASVKQVAGGLGEGPPPPPEGAPEPFNATAQLAYLCNEDTSTRALEPLWDEYRDHLRDHPVTGAWTVQRPMCAGWTLPPQRFELGRGGSPVLSGHVNEYLTPYPWTGQMRERIGGTVFTVKDFAHGSVLYAPDCTSHLVAYFETGEPGGLSCEGLKPRSGKTGALAFGR</sequence>
<feature type="region of interest" description="Disordered" evidence="4">
    <location>
        <begin position="371"/>
        <end position="394"/>
    </location>
</feature>
<dbReference type="InterPro" id="IPR051601">
    <property type="entry name" value="Serine_prot/Carboxylest_S33"/>
</dbReference>
<dbReference type="Pfam" id="PF08386">
    <property type="entry name" value="Abhydrolase_4"/>
    <property type="match status" value="1"/>
</dbReference>
<keyword evidence="3 8" id="KW-0378">Hydrolase</keyword>
<dbReference type="RefSeq" id="WP_235058203.1">
    <property type="nucleotide sequence ID" value="NZ_JAKFHA010000049.1"/>
</dbReference>
<comment type="caution">
    <text evidence="8">The sequence shown here is derived from an EMBL/GenBank/DDBJ whole genome shotgun (WGS) entry which is preliminary data.</text>
</comment>
<dbReference type="InterPro" id="IPR029058">
    <property type="entry name" value="AB_hydrolase_fold"/>
</dbReference>
<dbReference type="Proteomes" id="UP001165378">
    <property type="component" value="Unassembled WGS sequence"/>
</dbReference>
<gene>
    <name evidence="8" type="ORF">LZ495_40285</name>
</gene>
<dbReference type="PANTHER" id="PTHR43248:SF29">
    <property type="entry name" value="TRIPEPTIDYL AMINOPEPTIDASE"/>
    <property type="match status" value="1"/>
</dbReference>
<evidence type="ECO:0000256" key="1">
    <source>
        <dbReference type="ARBA" id="ARBA00010088"/>
    </source>
</evidence>
<keyword evidence="9" id="KW-1185">Reference proteome</keyword>
<dbReference type="Pfam" id="PF00561">
    <property type="entry name" value="Abhydrolase_1"/>
    <property type="match status" value="1"/>
</dbReference>
<feature type="domain" description="Peptidase S33 tripeptidyl aminopeptidase-like C-terminal" evidence="7">
    <location>
        <begin position="431"/>
        <end position="515"/>
    </location>
</feature>
<reference evidence="8" key="1">
    <citation type="submission" date="2022-01" db="EMBL/GenBank/DDBJ databases">
        <title>Genome-Based Taxonomic Classification of the Phylum Actinobacteria.</title>
        <authorList>
            <person name="Gao Y."/>
        </authorList>
    </citation>
    <scope>NUCLEOTIDE SEQUENCE</scope>
    <source>
        <strain evidence="8">KLBMP 8922</strain>
    </source>
</reference>
<dbReference type="Gene3D" id="3.40.50.1820">
    <property type="entry name" value="alpha/beta hydrolase"/>
    <property type="match status" value="1"/>
</dbReference>
<comment type="similarity">
    <text evidence="1">Belongs to the peptidase S33 family.</text>
</comment>
<name>A0AA41U911_9ACTN</name>
<keyword evidence="2 5" id="KW-0732">Signal</keyword>
<dbReference type="SUPFAM" id="SSF53474">
    <property type="entry name" value="alpha/beta-Hydrolases"/>
    <property type="match status" value="1"/>
</dbReference>
<evidence type="ECO:0000256" key="5">
    <source>
        <dbReference type="SAM" id="SignalP"/>
    </source>
</evidence>
<dbReference type="InterPro" id="IPR000073">
    <property type="entry name" value="AB_hydrolase_1"/>
</dbReference>